<dbReference type="AlphaFoldDB" id="A0A0F9I062"/>
<proteinExistence type="predicted"/>
<organism evidence="1">
    <name type="scientific">marine sediment metagenome</name>
    <dbReference type="NCBI Taxonomy" id="412755"/>
    <lineage>
        <taxon>unclassified sequences</taxon>
        <taxon>metagenomes</taxon>
        <taxon>ecological metagenomes</taxon>
    </lineage>
</organism>
<comment type="caution">
    <text evidence="1">The sequence shown here is derived from an EMBL/GenBank/DDBJ whole genome shotgun (WGS) entry which is preliminary data.</text>
</comment>
<reference evidence="1" key="1">
    <citation type="journal article" date="2015" name="Nature">
        <title>Complex archaea that bridge the gap between prokaryotes and eukaryotes.</title>
        <authorList>
            <person name="Spang A."/>
            <person name="Saw J.H."/>
            <person name="Jorgensen S.L."/>
            <person name="Zaremba-Niedzwiedzka K."/>
            <person name="Martijn J."/>
            <person name="Lind A.E."/>
            <person name="van Eijk R."/>
            <person name="Schleper C."/>
            <person name="Guy L."/>
            <person name="Ettema T.J."/>
        </authorList>
    </citation>
    <scope>NUCLEOTIDE SEQUENCE</scope>
</reference>
<protein>
    <submittedName>
        <fullName evidence="1">Uncharacterized protein</fullName>
    </submittedName>
</protein>
<dbReference type="EMBL" id="LAZR01013683">
    <property type="protein sequence ID" value="KKM20852.1"/>
    <property type="molecule type" value="Genomic_DNA"/>
</dbReference>
<accession>A0A0F9I062</accession>
<name>A0A0F9I062_9ZZZZ</name>
<sequence>MRAELVNALGLGLPGFLTNEDPGIAAGLAVAIKTGDPVGPFAGITEVPVGLLEIMPASELSRLKDARALFWVPLEATAIEIGGNTAGDHRWVVRKSGEGYGVFKGSQKGGQHATREAAQRCADARNRMATAGLPDMDEDTMHTIVQRMEAAGMFETRAALTHNSTTDDDEPQWSEVEKTALPGNAHADSELRSFPHHFVRGGRKDPETGRLVDGEMFLHRGGLGAARAAAGGARSGQKASQKVIDHLNSHPSAEDLAEGS</sequence>
<evidence type="ECO:0000313" key="1">
    <source>
        <dbReference type="EMBL" id="KKM20852.1"/>
    </source>
</evidence>
<gene>
    <name evidence="1" type="ORF">LCGC14_1641320</name>
</gene>